<gene>
    <name evidence="1" type="ORF">METZ01_LOCUS322384</name>
</gene>
<reference evidence="1" key="1">
    <citation type="submission" date="2018-05" db="EMBL/GenBank/DDBJ databases">
        <authorList>
            <person name="Lanie J.A."/>
            <person name="Ng W.-L."/>
            <person name="Kazmierczak K.M."/>
            <person name="Andrzejewski T.M."/>
            <person name="Davidsen T.M."/>
            <person name="Wayne K.J."/>
            <person name="Tettelin H."/>
            <person name="Glass J.I."/>
            <person name="Rusch D."/>
            <person name="Podicherti R."/>
            <person name="Tsui H.-C.T."/>
            <person name="Winkler M.E."/>
        </authorList>
    </citation>
    <scope>NUCLEOTIDE SEQUENCE</scope>
</reference>
<dbReference type="SUPFAM" id="SSF53686">
    <property type="entry name" value="Tryptophan synthase beta subunit-like PLP-dependent enzymes"/>
    <property type="match status" value="1"/>
</dbReference>
<dbReference type="AlphaFoldDB" id="A0A382P9M2"/>
<feature type="non-terminal residue" evidence="1">
    <location>
        <position position="174"/>
    </location>
</feature>
<protein>
    <recommendedName>
        <fullName evidence="2">Tryptophan synthase beta chain-like PALP domain-containing protein</fullName>
    </recommendedName>
</protein>
<accession>A0A382P9M2</accession>
<proteinExistence type="predicted"/>
<dbReference type="EMBL" id="UINC01105531">
    <property type="protein sequence ID" value="SVC69530.1"/>
    <property type="molecule type" value="Genomic_DNA"/>
</dbReference>
<sequence length="174" mass="19967">MNLNTPVEEHNLNGRKILVKRDDLMGDNNILPPWGKMAGIDALLKNLNPKYPLIHLAVNGSWSGWALSYLCKQRGIKFIYAYPPSKTYSEFILNKAKQNDCEFYELKPNMMAILYNRVNSYAKQKDIQMLPYAFDHMDYRNDLKNRAEKVFKEHLVDHLVISAGSGVTCSGIVQ</sequence>
<evidence type="ECO:0000313" key="1">
    <source>
        <dbReference type="EMBL" id="SVC69530.1"/>
    </source>
</evidence>
<dbReference type="InterPro" id="IPR036052">
    <property type="entry name" value="TrpB-like_PALP_sf"/>
</dbReference>
<name>A0A382P9M2_9ZZZZ</name>
<organism evidence="1">
    <name type="scientific">marine metagenome</name>
    <dbReference type="NCBI Taxonomy" id="408172"/>
    <lineage>
        <taxon>unclassified sequences</taxon>
        <taxon>metagenomes</taxon>
        <taxon>ecological metagenomes</taxon>
    </lineage>
</organism>
<evidence type="ECO:0008006" key="2">
    <source>
        <dbReference type="Google" id="ProtNLM"/>
    </source>
</evidence>